<evidence type="ECO:0000313" key="2">
    <source>
        <dbReference type="EMBL" id="QEM42006.1"/>
    </source>
</evidence>
<keyword evidence="3" id="KW-1185">Reference proteome</keyword>
<protein>
    <submittedName>
        <fullName evidence="2">Uncharacterized protein</fullName>
    </submittedName>
</protein>
<keyword evidence="1" id="KW-0472">Membrane</keyword>
<organism evidence="2 3">
    <name type="scientific">Pseudomonas phage vB_PaeM_PS119XW</name>
    <dbReference type="NCBI Taxonomy" id="2601632"/>
    <lineage>
        <taxon>Viruses</taxon>
        <taxon>Duplodnaviria</taxon>
        <taxon>Heunggongvirae</taxon>
        <taxon>Uroviricota</taxon>
        <taxon>Caudoviricetes</taxon>
        <taxon>Chimalliviridae</taxon>
        <taxon>Pawinskivirus</taxon>
        <taxon>Pawinskivirus PS119XW</taxon>
    </lineage>
</organism>
<keyword evidence="1" id="KW-1133">Transmembrane helix</keyword>
<dbReference type="RefSeq" id="YP_010661017.1">
    <property type="nucleotide sequence ID" value="NC_070882.1"/>
</dbReference>
<sequence length="196" mass="22664">MSASINAAELAAMVGRHPVQYGQAIECTVSYRREPYIPITRWVKLRCVVLYLICLTFLGGAAYNSFFSDYITKRKTEVVLTWKWEESHKYKSGVYTELMGRWEGKMKGVPFVYETKLGNYTYHHVPVGTEYRLDIAPRDVDHENDAWVILSAIWLAVAIILGGPAMWFSVKPWFVDAERRRKEKECAMKEESSHSQ</sequence>
<name>A0A5C1K7T1_9CAUD</name>
<keyword evidence="1" id="KW-0812">Transmembrane</keyword>
<evidence type="ECO:0000256" key="1">
    <source>
        <dbReference type="SAM" id="Phobius"/>
    </source>
</evidence>
<dbReference type="EMBL" id="MN103543">
    <property type="protein sequence ID" value="QEM42006.1"/>
    <property type="molecule type" value="Genomic_DNA"/>
</dbReference>
<accession>A0A5C1K7T1</accession>
<evidence type="ECO:0000313" key="3">
    <source>
        <dbReference type="Proteomes" id="UP000322144"/>
    </source>
</evidence>
<feature type="transmembrane region" description="Helical" evidence="1">
    <location>
        <begin position="146"/>
        <end position="170"/>
    </location>
</feature>
<dbReference type="GeneID" id="77937027"/>
<feature type="transmembrane region" description="Helical" evidence="1">
    <location>
        <begin position="48"/>
        <end position="66"/>
    </location>
</feature>
<proteinExistence type="predicted"/>
<dbReference type="KEGG" id="vg:77937027"/>
<dbReference type="Proteomes" id="UP000322144">
    <property type="component" value="Segment"/>
</dbReference>
<reference evidence="2 3" key="1">
    <citation type="submission" date="2019-06" db="EMBL/GenBank/DDBJ databases">
        <title>A distant relative of Phikzvirus genus phages from a therapeutic phage collection.</title>
        <authorList>
            <person name="Hejnowicz M.S."/>
            <person name="Dabrowski K."/>
            <person name="Gawor J."/>
            <person name="Weber-Dabrowska B."/>
            <person name="Gromadka R."/>
            <person name="Lobocka M.B."/>
        </authorList>
    </citation>
    <scope>NUCLEOTIDE SEQUENCE [LARGE SCALE GENOMIC DNA]</scope>
</reference>